<proteinExistence type="predicted"/>
<dbReference type="InterPro" id="IPR001647">
    <property type="entry name" value="HTH_TetR"/>
</dbReference>
<protein>
    <submittedName>
        <fullName evidence="4">TetR/AcrR family transcriptional regulator</fullName>
    </submittedName>
</protein>
<evidence type="ECO:0000313" key="4">
    <source>
        <dbReference type="EMBL" id="TXC62541.1"/>
    </source>
</evidence>
<dbReference type="PROSITE" id="PS50977">
    <property type="entry name" value="HTH_TETR_2"/>
    <property type="match status" value="1"/>
</dbReference>
<feature type="DNA-binding region" description="H-T-H motif" evidence="2">
    <location>
        <begin position="32"/>
        <end position="51"/>
    </location>
</feature>
<feature type="domain" description="HTH tetR-type" evidence="3">
    <location>
        <begin position="9"/>
        <end position="69"/>
    </location>
</feature>
<evidence type="ECO:0000256" key="2">
    <source>
        <dbReference type="PROSITE-ProRule" id="PRU00335"/>
    </source>
</evidence>
<dbReference type="GO" id="GO:0003677">
    <property type="term" value="F:DNA binding"/>
    <property type="evidence" value="ECO:0007669"/>
    <property type="project" value="UniProtKB-UniRule"/>
</dbReference>
<evidence type="ECO:0000259" key="3">
    <source>
        <dbReference type="PROSITE" id="PS50977"/>
    </source>
</evidence>
<keyword evidence="5" id="KW-1185">Reference proteome</keyword>
<dbReference type="RefSeq" id="WP_147041929.1">
    <property type="nucleotide sequence ID" value="NZ_BAABIR010000001.1"/>
</dbReference>
<dbReference type="AlphaFoldDB" id="A0A5C6TRB3"/>
<dbReference type="Proteomes" id="UP000321249">
    <property type="component" value="Unassembled WGS sequence"/>
</dbReference>
<accession>A0A5C6TRB3</accession>
<keyword evidence="1 2" id="KW-0238">DNA-binding</keyword>
<organism evidence="4 5">
    <name type="scientific">Allosphingosinicella ginsenosidimutans</name>
    <dbReference type="NCBI Taxonomy" id="1176539"/>
    <lineage>
        <taxon>Bacteria</taxon>
        <taxon>Pseudomonadati</taxon>
        <taxon>Pseudomonadota</taxon>
        <taxon>Alphaproteobacteria</taxon>
        <taxon>Sphingomonadales</taxon>
        <taxon>Sphingomonadaceae</taxon>
        <taxon>Allosphingosinicella</taxon>
    </lineage>
</organism>
<evidence type="ECO:0000313" key="5">
    <source>
        <dbReference type="Proteomes" id="UP000321249"/>
    </source>
</evidence>
<dbReference type="Gene3D" id="1.10.357.10">
    <property type="entry name" value="Tetracycline Repressor, domain 2"/>
    <property type="match status" value="1"/>
</dbReference>
<dbReference type="OrthoDB" id="5526106at2"/>
<name>A0A5C6TRB3_9SPHN</name>
<gene>
    <name evidence="4" type="ORF">FRZ32_02025</name>
</gene>
<dbReference type="InterPro" id="IPR009057">
    <property type="entry name" value="Homeodomain-like_sf"/>
</dbReference>
<dbReference type="EMBL" id="VOQQ01000001">
    <property type="protein sequence ID" value="TXC62541.1"/>
    <property type="molecule type" value="Genomic_DNA"/>
</dbReference>
<dbReference type="SUPFAM" id="SSF46689">
    <property type="entry name" value="Homeodomain-like"/>
    <property type="match status" value="1"/>
</dbReference>
<reference evidence="4 5" key="1">
    <citation type="journal article" date="2015" name="J. Microbiol.">
        <title>Sphingosinicella ginsenosidimutans sp. nov., with ginsenoside converting activity.</title>
        <authorList>
            <person name="Kim J.K."/>
            <person name="Kang M.S."/>
            <person name="Park S.C."/>
            <person name="Kim K.M."/>
            <person name="Choi K."/>
            <person name="Yoon M.H."/>
            <person name="Im W.T."/>
        </authorList>
    </citation>
    <scope>NUCLEOTIDE SEQUENCE [LARGE SCALE GENOMIC DNA]</scope>
    <source>
        <strain evidence="4 5">BS-11</strain>
    </source>
</reference>
<evidence type="ECO:0000256" key="1">
    <source>
        <dbReference type="ARBA" id="ARBA00023125"/>
    </source>
</evidence>
<dbReference type="Pfam" id="PF00440">
    <property type="entry name" value="TetR_N"/>
    <property type="match status" value="1"/>
</dbReference>
<sequence length="199" mass="21187">MTRERLSAEQSRAIALDAAQRLLIEEGPQAVTLKAVGAAIGKSHANLLHHFGSAAGLQAALATRIGERVSAGIAEAVRRSRQGEADPIEIVDRVFDTFGREGAGALASWMILTGDREALDPILESIHSMVERLREGHEDRPIEETTLWVVLAAIGDALLGEPLAKALGLPRDRAREVVRRLLIGSTGLSEGVAAGERAP</sequence>
<comment type="caution">
    <text evidence="4">The sequence shown here is derived from an EMBL/GenBank/DDBJ whole genome shotgun (WGS) entry which is preliminary data.</text>
</comment>